<accession>A0ABS8VWS3</accession>
<evidence type="ECO:0000313" key="3">
    <source>
        <dbReference type="EMBL" id="MCE0744581.1"/>
    </source>
</evidence>
<keyword evidence="4" id="KW-1185">Reference proteome</keyword>
<feature type="compositionally biased region" description="Polar residues" evidence="1">
    <location>
        <begin position="162"/>
        <end position="171"/>
    </location>
</feature>
<protein>
    <recommendedName>
        <fullName evidence="5">DUF2339 domain-containing protein</fullName>
    </recommendedName>
</protein>
<feature type="compositionally biased region" description="Basic and acidic residues" evidence="1">
    <location>
        <begin position="185"/>
        <end position="196"/>
    </location>
</feature>
<feature type="transmembrane region" description="Helical" evidence="2">
    <location>
        <begin position="12"/>
        <end position="38"/>
    </location>
</feature>
<keyword evidence="2" id="KW-1133">Transmembrane helix</keyword>
<feature type="region of interest" description="Disordered" evidence="1">
    <location>
        <begin position="71"/>
        <end position="261"/>
    </location>
</feature>
<sequence>MSLAIPDWMPLWAQVLLLGFGIVVLVAFLLMPFAVYGVKGRLSEIALQLEDARADLRVLTMRVGALVPEQTTARRKPEASAPQEEWIPPVAAAPAPTPEFQPTSAPRARATGMAPSPLLPPDIVQPAPEVAPRAPVTPADDLSGETPAPVEKPFSMRRERTTPSFGSSSPLRASDAYEPGPPRPPELRATRPEREAPAAPPVDRAAGRMPWHNADRPEAPVFSRQPPPPTGAGDKPPADGRTEPVLRWPSRPSEQPPHSDR</sequence>
<dbReference type="RefSeq" id="WP_232878382.1">
    <property type="nucleotide sequence ID" value="NZ_JAJSOJ010000040.1"/>
</dbReference>
<comment type="caution">
    <text evidence="3">The sequence shown here is derived from an EMBL/GenBank/DDBJ whole genome shotgun (WGS) entry which is preliminary data.</text>
</comment>
<organism evidence="3 4">
    <name type="scientific">Acetobacter sicerae</name>
    <dbReference type="NCBI Taxonomy" id="85325"/>
    <lineage>
        <taxon>Bacteria</taxon>
        <taxon>Pseudomonadati</taxon>
        <taxon>Pseudomonadota</taxon>
        <taxon>Alphaproteobacteria</taxon>
        <taxon>Acetobacterales</taxon>
        <taxon>Acetobacteraceae</taxon>
        <taxon>Acetobacter</taxon>
    </lineage>
</organism>
<dbReference type="Proteomes" id="UP001521074">
    <property type="component" value="Unassembled WGS sequence"/>
</dbReference>
<reference evidence="3 4" key="1">
    <citation type="submission" date="2021-12" db="EMBL/GenBank/DDBJ databases">
        <title>Genome sequence of Acetobacter sicerae DmPark20a_162.</title>
        <authorList>
            <person name="Chaston J.M."/>
        </authorList>
    </citation>
    <scope>NUCLEOTIDE SEQUENCE [LARGE SCALE GENOMIC DNA]</scope>
    <source>
        <strain evidence="3 4">DmPark20a_162</strain>
    </source>
</reference>
<dbReference type="EMBL" id="JAJSOJ010000040">
    <property type="protein sequence ID" value="MCE0744581.1"/>
    <property type="molecule type" value="Genomic_DNA"/>
</dbReference>
<proteinExistence type="predicted"/>
<evidence type="ECO:0000256" key="1">
    <source>
        <dbReference type="SAM" id="MobiDB-lite"/>
    </source>
</evidence>
<evidence type="ECO:0008006" key="5">
    <source>
        <dbReference type="Google" id="ProtNLM"/>
    </source>
</evidence>
<keyword evidence="2" id="KW-0812">Transmembrane</keyword>
<evidence type="ECO:0000313" key="4">
    <source>
        <dbReference type="Proteomes" id="UP001521074"/>
    </source>
</evidence>
<keyword evidence="2" id="KW-0472">Membrane</keyword>
<evidence type="ECO:0000256" key="2">
    <source>
        <dbReference type="SAM" id="Phobius"/>
    </source>
</evidence>
<name>A0ABS8VWS3_9PROT</name>
<gene>
    <name evidence="3" type="ORF">LWC05_11880</name>
</gene>